<evidence type="ECO:0000313" key="4">
    <source>
        <dbReference type="Proteomes" id="UP000008370"/>
    </source>
</evidence>
<dbReference type="KEGG" id="pco:PHACADRAFT_260438"/>
<dbReference type="AlphaFoldDB" id="K5VZF1"/>
<feature type="coiled-coil region" evidence="1">
    <location>
        <begin position="131"/>
        <end position="196"/>
    </location>
</feature>
<dbReference type="InParanoid" id="K5VZF1"/>
<dbReference type="OrthoDB" id="3259063at2759"/>
<protein>
    <submittedName>
        <fullName evidence="3">Uncharacterized protein</fullName>
    </submittedName>
</protein>
<reference evidence="3 4" key="1">
    <citation type="journal article" date="2012" name="BMC Genomics">
        <title>Comparative genomics of the white-rot fungi, Phanerochaete carnosa and P. chrysosporium, to elucidate the genetic basis of the distinct wood types they colonize.</title>
        <authorList>
            <person name="Suzuki H."/>
            <person name="MacDonald J."/>
            <person name="Syed K."/>
            <person name="Salamov A."/>
            <person name="Hori C."/>
            <person name="Aerts A."/>
            <person name="Henrissat B."/>
            <person name="Wiebenga A."/>
            <person name="vanKuyk P.A."/>
            <person name="Barry K."/>
            <person name="Lindquist E."/>
            <person name="LaButti K."/>
            <person name="Lapidus A."/>
            <person name="Lucas S."/>
            <person name="Coutinho P."/>
            <person name="Gong Y."/>
            <person name="Samejima M."/>
            <person name="Mahadevan R."/>
            <person name="Abou-Zaid M."/>
            <person name="de Vries R.P."/>
            <person name="Igarashi K."/>
            <person name="Yadav J.S."/>
            <person name="Grigoriev I.V."/>
            <person name="Master E.R."/>
        </authorList>
    </citation>
    <scope>NUCLEOTIDE SEQUENCE [LARGE SCALE GENOMIC DNA]</scope>
    <source>
        <strain evidence="3 4">HHB-10118-sp</strain>
    </source>
</reference>
<evidence type="ECO:0000256" key="1">
    <source>
        <dbReference type="SAM" id="Coils"/>
    </source>
</evidence>
<organism evidence="3 4">
    <name type="scientific">Phanerochaete carnosa (strain HHB-10118-sp)</name>
    <name type="common">White-rot fungus</name>
    <name type="synonym">Peniophora carnosa</name>
    <dbReference type="NCBI Taxonomy" id="650164"/>
    <lineage>
        <taxon>Eukaryota</taxon>
        <taxon>Fungi</taxon>
        <taxon>Dikarya</taxon>
        <taxon>Basidiomycota</taxon>
        <taxon>Agaricomycotina</taxon>
        <taxon>Agaricomycetes</taxon>
        <taxon>Polyporales</taxon>
        <taxon>Phanerochaetaceae</taxon>
        <taxon>Phanerochaete</taxon>
    </lineage>
</organism>
<proteinExistence type="predicted"/>
<dbReference type="Proteomes" id="UP000008370">
    <property type="component" value="Unassembled WGS sequence"/>
</dbReference>
<dbReference type="HOGENOM" id="CLU_1332345_0_0_1"/>
<accession>K5VZF1</accession>
<sequence>MDPRREATLELKDSRSTLVEEPDKPPVRSNTPHPLTNGAPATPGSPFSASFNPNAPTPRTPPEGVMFSPMTLALANPPPDNSLAPPASAEAWRGSVTSSLTALAAQFAVASQALSAMPNPERESPAFTAALDVVEQAQARLKDELDVLREQVEFLRVREKGSAEKGREREQVDVPVDAYEERLHAVEKKVEDIAESIRLEYVADLS</sequence>
<feature type="compositionally biased region" description="Basic and acidic residues" evidence="2">
    <location>
        <begin position="1"/>
        <end position="15"/>
    </location>
</feature>
<evidence type="ECO:0000313" key="3">
    <source>
        <dbReference type="EMBL" id="EKM52215.1"/>
    </source>
</evidence>
<name>K5VZF1_PHACS</name>
<feature type="region of interest" description="Disordered" evidence="2">
    <location>
        <begin position="1"/>
        <end position="88"/>
    </location>
</feature>
<keyword evidence="1" id="KW-0175">Coiled coil</keyword>
<dbReference type="RefSeq" id="XP_007398572.1">
    <property type="nucleotide sequence ID" value="XM_007398510.1"/>
</dbReference>
<dbReference type="EMBL" id="JH930475">
    <property type="protein sequence ID" value="EKM52215.1"/>
    <property type="molecule type" value="Genomic_DNA"/>
</dbReference>
<feature type="compositionally biased region" description="Polar residues" evidence="2">
    <location>
        <begin position="45"/>
        <end position="54"/>
    </location>
</feature>
<evidence type="ECO:0000256" key="2">
    <source>
        <dbReference type="SAM" id="MobiDB-lite"/>
    </source>
</evidence>
<dbReference type="GeneID" id="18917735"/>
<keyword evidence="4" id="KW-1185">Reference proteome</keyword>
<gene>
    <name evidence="3" type="ORF">PHACADRAFT_260438</name>
</gene>